<proteinExistence type="inferred from homology"/>
<protein>
    <recommendedName>
        <fullName evidence="3">Transcription initiation factor TFIID subunit 2</fullName>
    </recommendedName>
</protein>
<organism evidence="10 11">
    <name type="scientific">Gracilariopsis chorda</name>
    <dbReference type="NCBI Taxonomy" id="448386"/>
    <lineage>
        <taxon>Eukaryota</taxon>
        <taxon>Rhodophyta</taxon>
        <taxon>Florideophyceae</taxon>
        <taxon>Rhodymeniophycidae</taxon>
        <taxon>Gracilariales</taxon>
        <taxon>Gracilariaceae</taxon>
        <taxon>Gracilariopsis</taxon>
    </lineage>
</organism>
<feature type="region of interest" description="Disordered" evidence="7">
    <location>
        <begin position="1229"/>
        <end position="1447"/>
    </location>
</feature>
<evidence type="ECO:0000256" key="3">
    <source>
        <dbReference type="ARBA" id="ARBA00017363"/>
    </source>
</evidence>
<feature type="domain" description="Transcription initiation factor TFIID subunit 2 TPR repeats" evidence="9">
    <location>
        <begin position="718"/>
        <end position="933"/>
    </location>
</feature>
<evidence type="ECO:0000256" key="2">
    <source>
        <dbReference type="ARBA" id="ARBA00010937"/>
    </source>
</evidence>
<dbReference type="GO" id="GO:0000976">
    <property type="term" value="F:transcription cis-regulatory region binding"/>
    <property type="evidence" value="ECO:0007669"/>
    <property type="project" value="TreeGrafter"/>
</dbReference>
<feature type="compositionally biased region" description="Basic and acidic residues" evidence="7">
    <location>
        <begin position="1321"/>
        <end position="1336"/>
    </location>
</feature>
<dbReference type="Gene3D" id="1.10.390.10">
    <property type="entry name" value="Neutral Protease Domain 2"/>
    <property type="match status" value="1"/>
</dbReference>
<dbReference type="GO" id="GO:0003682">
    <property type="term" value="F:chromatin binding"/>
    <property type="evidence" value="ECO:0007669"/>
    <property type="project" value="TreeGrafter"/>
</dbReference>
<evidence type="ECO:0000256" key="1">
    <source>
        <dbReference type="ARBA" id="ARBA00004123"/>
    </source>
</evidence>
<keyword evidence="10" id="KW-0396">Initiation factor</keyword>
<dbReference type="SUPFAM" id="SSF63737">
    <property type="entry name" value="Leukotriene A4 hydrolase N-terminal domain"/>
    <property type="match status" value="1"/>
</dbReference>
<dbReference type="PANTHER" id="PTHR15137">
    <property type="entry name" value="TRANSCRIPTION INITIATION FACTOR TFIID"/>
    <property type="match status" value="1"/>
</dbReference>
<dbReference type="STRING" id="448386.A0A2V3J4J5"/>
<feature type="compositionally biased region" description="Basic residues" evidence="7">
    <location>
        <begin position="1421"/>
        <end position="1431"/>
    </location>
</feature>
<dbReference type="Proteomes" id="UP000247409">
    <property type="component" value="Unassembled WGS sequence"/>
</dbReference>
<dbReference type="EMBL" id="NBIV01000009">
    <property type="protein sequence ID" value="PXF49042.1"/>
    <property type="molecule type" value="Genomic_DNA"/>
</dbReference>
<dbReference type="InterPro" id="IPR042097">
    <property type="entry name" value="Aminopeptidase_N-like_N_sf"/>
</dbReference>
<gene>
    <name evidence="10" type="ORF">BWQ96_01180</name>
</gene>
<evidence type="ECO:0000256" key="7">
    <source>
        <dbReference type="SAM" id="MobiDB-lite"/>
    </source>
</evidence>
<evidence type="ECO:0000256" key="5">
    <source>
        <dbReference type="ARBA" id="ARBA00023163"/>
    </source>
</evidence>
<evidence type="ECO:0000313" key="11">
    <source>
        <dbReference type="Proteomes" id="UP000247409"/>
    </source>
</evidence>
<dbReference type="InterPro" id="IPR037813">
    <property type="entry name" value="TAF2"/>
</dbReference>
<accession>A0A2V3J4J5</accession>
<evidence type="ECO:0000259" key="9">
    <source>
        <dbReference type="Pfam" id="PF25577"/>
    </source>
</evidence>
<dbReference type="GO" id="GO:0003743">
    <property type="term" value="F:translation initiation factor activity"/>
    <property type="evidence" value="ECO:0007669"/>
    <property type="project" value="UniProtKB-KW"/>
</dbReference>
<name>A0A2V3J4J5_9FLOR</name>
<dbReference type="InterPro" id="IPR057345">
    <property type="entry name" value="Ig-like_TAF2"/>
</dbReference>
<dbReference type="PANTHER" id="PTHR15137:SF9">
    <property type="entry name" value="TRANSCRIPTION INITIATION FACTOR TFIID SUBUNIT 2"/>
    <property type="match status" value="1"/>
</dbReference>
<dbReference type="InterPro" id="IPR057991">
    <property type="entry name" value="TPR_TAF2_C"/>
</dbReference>
<evidence type="ECO:0000256" key="6">
    <source>
        <dbReference type="ARBA" id="ARBA00023242"/>
    </source>
</evidence>
<dbReference type="SUPFAM" id="SSF55486">
    <property type="entry name" value="Metalloproteases ('zincins'), catalytic domain"/>
    <property type="match status" value="1"/>
</dbReference>
<reference evidence="10 11" key="1">
    <citation type="journal article" date="2018" name="Mol. Biol. Evol.">
        <title>Analysis of the draft genome of the red seaweed Gracilariopsis chorda provides insights into genome size evolution in Rhodophyta.</title>
        <authorList>
            <person name="Lee J."/>
            <person name="Yang E.C."/>
            <person name="Graf L."/>
            <person name="Yang J.H."/>
            <person name="Qiu H."/>
            <person name="Zel Zion U."/>
            <person name="Chan C.X."/>
            <person name="Stephens T.G."/>
            <person name="Weber A.P.M."/>
            <person name="Boo G.H."/>
            <person name="Boo S.M."/>
            <person name="Kim K.M."/>
            <person name="Shin Y."/>
            <person name="Jung M."/>
            <person name="Lee S.J."/>
            <person name="Yim H.S."/>
            <person name="Lee J.H."/>
            <person name="Bhattacharya D."/>
            <person name="Yoon H.S."/>
        </authorList>
    </citation>
    <scope>NUCLEOTIDE SEQUENCE [LARGE SCALE GENOMIC DNA]</scope>
    <source>
        <strain evidence="10 11">SKKU-2015</strain>
        <tissue evidence="10">Whole body</tissue>
    </source>
</reference>
<keyword evidence="10" id="KW-0648">Protein biosynthesis</keyword>
<dbReference type="InterPro" id="IPR027268">
    <property type="entry name" value="Peptidase_M4/M1_CTD_sf"/>
</dbReference>
<feature type="domain" description="Transcription initiation factor TFIID subunit 2 Ig-like" evidence="8">
    <location>
        <begin position="597"/>
        <end position="714"/>
    </location>
</feature>
<evidence type="ECO:0000313" key="10">
    <source>
        <dbReference type="EMBL" id="PXF49042.1"/>
    </source>
</evidence>
<keyword evidence="6" id="KW-0539">Nucleus</keyword>
<dbReference type="OrthoDB" id="308861at2759"/>
<dbReference type="GO" id="GO:0005669">
    <property type="term" value="C:transcription factor TFIID complex"/>
    <property type="evidence" value="ECO:0007669"/>
    <property type="project" value="InterPro"/>
</dbReference>
<keyword evidence="11" id="KW-1185">Reference proteome</keyword>
<evidence type="ECO:0000256" key="4">
    <source>
        <dbReference type="ARBA" id="ARBA00023015"/>
    </source>
</evidence>
<dbReference type="Gene3D" id="2.60.40.1730">
    <property type="entry name" value="tricorn interacting facor f3 domain"/>
    <property type="match status" value="1"/>
</dbReference>
<keyword evidence="5" id="KW-0804">Transcription</keyword>
<dbReference type="Pfam" id="PF25316">
    <property type="entry name" value="TAF2_3rd"/>
    <property type="match status" value="1"/>
</dbReference>
<comment type="subcellular location">
    <subcellularLocation>
        <location evidence="1">Nucleus</location>
    </subcellularLocation>
</comment>
<sequence>MVTSTKSEKVRPPVFHPVELARGWRILRQHLKLHVDLQKRTLTGTAVFTFCALNIHFVSVCLNLRRCRVNSCLIAHKPAPYRLISPLDDHELLSVASSQTSRSRIIDLDYSMQQRQQAANEQGELVIDLPVSVTADLIDEFKELVAEASSEKVKPEEVDLEANVAPPVPLDKLPLVHLKLEYEVLDPLAGAMFYGNTKAEKPVLDPVYMLTESRFGMARFWMPCIDSINWYDRCLFDLDVVVDTHLFAVASGELNETIALTPEASPSEKPAKLFRYSLYAPALASEIVLAVGPFIPLPDPTIPHSITHFCLPGFAKELVHTAPPLLAKSLAFCRDYFGADPPISSYKQIFVGSLGLDPSSTVSGAGGIVVLSGDLLHSSRSIDDAFAAREAIMNGVVMSYFGRFLRPRTLEDDWLISGLAAHVSALGLQTILGRNWYIFRIWDTMESLRKEPSLDLANPNVDRVIESSLAALRKRSHMIVYMIAKRIGGDVLKRALRDIVAEGRNATIAAVSKIDTILSKHIVHVRNSSSSDGDHFHRKLTDLINADSSSNGNLSVVTSGFDDAIQGVGVGPFLKRIRGIIGTDVRSMVRLWASSPGIPRLQVAYHYNARKHCIELVIKQDCLANGHSPAKKGLLFTGTINIRVMETEGEYDHSVEVSDPVFVAEIPCHSRRSKHKSGAQAEKEFNENPARASPILWIRFDPDQEWCTECNFKQTKSAWISVLNSGRDAMGQFEACRGLAGSGHKVIVNKLLTVLKDEQIYWRVRAEAARILSSTEEGLKKLLLYFRESYTESPGEKDGLLLPQNYSNIANYFVKRAVLSAVAESRVKGSRTAKRPQGSVSVEAARFLSLVLSGHDNTGNEFDDDHFLCDVFRACADVAINCIDDPVHATAGYDELSTTDSIVKLMERFRAIEHMVPRRSSLVKSALLKALSDIEVAKLSRQDEKDHGKVLKAMTECEFSPNPTLVKGLYELSSRNCSVSSRVVSASCLANMYGGHLETVLWILARVDSVSSGLGMVDLRKQLCGKQDATEEYAFAESPVLRYRLLDALCDAAQEKLWRNSTSPLASALRRHSSRAIQVCVRIQKLMVEDPDPRVRASALRFAKVVWGSGVPVCLLTRREYWEASRLTELRQPANLVPLKKNASTLPPQITEPRKDAKPLKSHKSSRSSKHGKNGKVSKPGKKRSIKISLNEPVPPRPPVQREPNVAPIDVDATVPLAPSSKPLLKSASLAQAVRKPPRSQHVSAARPPLSRPIPPKPPRSRPLVSVPAPRKPPLSKPRDKEAKAKLPMLRSVPPGNPKKPQHPKPSVPPLGAFPWEPLDSEDKKYFQRAWTEKQSRQPRPFRSVPIPSKPMLSTPKTVKRSASAETDEGVRSTSGLDSDDVALVSHNESRGLENGVDSLHGAEPKKKKKRKRTDDDAKEKKKKKKKKKHKERMEFGDGESSLAGTDAEDNRKVGKFKIKLNGTLAHVARSD</sequence>
<evidence type="ECO:0000259" key="8">
    <source>
        <dbReference type="Pfam" id="PF25316"/>
    </source>
</evidence>
<dbReference type="GO" id="GO:0006367">
    <property type="term" value="P:transcription initiation at RNA polymerase II promoter"/>
    <property type="evidence" value="ECO:0007669"/>
    <property type="project" value="TreeGrafter"/>
</dbReference>
<keyword evidence="4" id="KW-0805">Transcription regulation</keyword>
<feature type="region of interest" description="Disordered" evidence="7">
    <location>
        <begin position="1139"/>
        <end position="1206"/>
    </location>
</feature>
<dbReference type="GO" id="GO:0016251">
    <property type="term" value="F:RNA polymerase II general transcription initiation factor activity"/>
    <property type="evidence" value="ECO:0007669"/>
    <property type="project" value="TreeGrafter"/>
</dbReference>
<comment type="caution">
    <text evidence="10">The sequence shown here is derived from an EMBL/GenBank/DDBJ whole genome shotgun (WGS) entry which is preliminary data.</text>
</comment>
<comment type="similarity">
    <text evidence="2">Belongs to the TAF2 family.</text>
</comment>
<dbReference type="Pfam" id="PF25577">
    <property type="entry name" value="TPR_TAF2_C"/>
    <property type="match status" value="1"/>
</dbReference>
<feature type="compositionally biased region" description="Basic residues" evidence="7">
    <location>
        <begin position="1160"/>
        <end position="1186"/>
    </location>
</feature>